<dbReference type="OrthoDB" id="1933168at2759"/>
<feature type="compositionally biased region" description="Basic and acidic residues" evidence="1">
    <location>
        <begin position="200"/>
        <end position="213"/>
    </location>
</feature>
<dbReference type="InterPro" id="IPR008480">
    <property type="entry name" value="DUF761_pln"/>
</dbReference>
<accession>A0A834WF40</accession>
<name>A0A834WF40_9FABA</name>
<evidence type="ECO:0000256" key="1">
    <source>
        <dbReference type="SAM" id="MobiDB-lite"/>
    </source>
</evidence>
<dbReference type="Pfam" id="PF05553">
    <property type="entry name" value="DUF761"/>
    <property type="match status" value="1"/>
</dbReference>
<proteinExistence type="predicted"/>
<keyword evidence="2" id="KW-0812">Transmembrane</keyword>
<organism evidence="4 5">
    <name type="scientific">Senna tora</name>
    <dbReference type="NCBI Taxonomy" id="362788"/>
    <lineage>
        <taxon>Eukaryota</taxon>
        <taxon>Viridiplantae</taxon>
        <taxon>Streptophyta</taxon>
        <taxon>Embryophyta</taxon>
        <taxon>Tracheophyta</taxon>
        <taxon>Spermatophyta</taxon>
        <taxon>Magnoliopsida</taxon>
        <taxon>eudicotyledons</taxon>
        <taxon>Gunneridae</taxon>
        <taxon>Pentapetalae</taxon>
        <taxon>rosids</taxon>
        <taxon>fabids</taxon>
        <taxon>Fabales</taxon>
        <taxon>Fabaceae</taxon>
        <taxon>Caesalpinioideae</taxon>
        <taxon>Cassia clade</taxon>
        <taxon>Senna</taxon>
    </lineage>
</organism>
<evidence type="ECO:0000256" key="2">
    <source>
        <dbReference type="SAM" id="Phobius"/>
    </source>
</evidence>
<protein>
    <submittedName>
        <fullName evidence="4">YTH domain-containing protein 1-like isoform X1</fullName>
    </submittedName>
</protein>
<feature type="compositionally biased region" description="Basic and acidic residues" evidence="1">
    <location>
        <begin position="120"/>
        <end position="133"/>
    </location>
</feature>
<dbReference type="Proteomes" id="UP000634136">
    <property type="component" value="Unassembled WGS sequence"/>
</dbReference>
<dbReference type="Pfam" id="PF14364">
    <property type="entry name" value="DUF4408"/>
    <property type="match status" value="1"/>
</dbReference>
<sequence length="333" mass="37154">MFNCDGEEGLKKVVCQTKKMDLFRNPSSSRFESIIGTAKLVLMSMGIVTTLFLFKVSVIPCAFDFLLSTFPRLWVSARTWFSPPFVYIIVNFIIITIAASSNFHHHKTIPFSAAVSDGSELEKQSNENSKSELDDSASSFDESDADPSPGKRRDDYESPGSDVTTDYAVSGAAAAREPEPEKQSNGSSKSELDDSASSSDKSDADPSPEKCRNDYASLDSDDTLDATWRAIMEGQGRTAAAQLKKSDTWGARIAKAEAFEDEDEAVAWARKELRKSETFNDTASLRREKSISSEELKRRAEAFIEKFNMEMKLQRMESEQRLRERVKRGVYCG</sequence>
<dbReference type="EMBL" id="JAAIUW010000008">
    <property type="protein sequence ID" value="KAF7820312.1"/>
    <property type="molecule type" value="Genomic_DNA"/>
</dbReference>
<feature type="domain" description="DUF4408" evidence="3">
    <location>
        <begin position="71"/>
        <end position="103"/>
    </location>
</feature>
<evidence type="ECO:0000259" key="3">
    <source>
        <dbReference type="Pfam" id="PF14364"/>
    </source>
</evidence>
<keyword evidence="2" id="KW-0472">Membrane</keyword>
<keyword evidence="2" id="KW-1133">Transmembrane helix</keyword>
<evidence type="ECO:0000313" key="4">
    <source>
        <dbReference type="EMBL" id="KAF7820312.1"/>
    </source>
</evidence>
<dbReference type="InterPro" id="IPR025520">
    <property type="entry name" value="DUF4408"/>
</dbReference>
<reference evidence="4" key="1">
    <citation type="submission" date="2020-09" db="EMBL/GenBank/DDBJ databases">
        <title>Genome-Enabled Discovery of Anthraquinone Biosynthesis in Senna tora.</title>
        <authorList>
            <person name="Kang S.-H."/>
            <person name="Pandey R.P."/>
            <person name="Lee C.-M."/>
            <person name="Sim J.-S."/>
            <person name="Jeong J.-T."/>
            <person name="Choi B.-S."/>
            <person name="Jung M."/>
            <person name="Ginzburg D."/>
            <person name="Zhao K."/>
            <person name="Won S.Y."/>
            <person name="Oh T.-J."/>
            <person name="Yu Y."/>
            <person name="Kim N.-H."/>
            <person name="Lee O.R."/>
            <person name="Lee T.-H."/>
            <person name="Bashyal P."/>
            <person name="Kim T.-S."/>
            <person name="Lee W.-H."/>
            <person name="Kawkins C."/>
            <person name="Kim C.-K."/>
            <person name="Kim J.S."/>
            <person name="Ahn B.O."/>
            <person name="Rhee S.Y."/>
            <person name="Sohng J.K."/>
        </authorList>
    </citation>
    <scope>NUCLEOTIDE SEQUENCE</scope>
    <source>
        <tissue evidence="4">Leaf</tissue>
    </source>
</reference>
<dbReference type="AlphaFoldDB" id="A0A834WF40"/>
<feature type="region of interest" description="Disordered" evidence="1">
    <location>
        <begin position="116"/>
        <end position="223"/>
    </location>
</feature>
<feature type="transmembrane region" description="Helical" evidence="2">
    <location>
        <begin position="85"/>
        <end position="103"/>
    </location>
</feature>
<feature type="transmembrane region" description="Helical" evidence="2">
    <location>
        <begin position="40"/>
        <end position="65"/>
    </location>
</feature>
<evidence type="ECO:0000313" key="5">
    <source>
        <dbReference type="Proteomes" id="UP000634136"/>
    </source>
</evidence>
<gene>
    <name evidence="4" type="ORF">G2W53_025767</name>
</gene>
<dbReference type="PANTHER" id="PTHR33098">
    <property type="entry name" value="COTTON FIBER (DUF761)"/>
    <property type="match status" value="1"/>
</dbReference>
<keyword evidence="5" id="KW-1185">Reference proteome</keyword>
<comment type="caution">
    <text evidence="4">The sequence shown here is derived from an EMBL/GenBank/DDBJ whole genome shotgun (WGS) entry which is preliminary data.</text>
</comment>
<dbReference type="PANTHER" id="PTHR33098:SF114">
    <property type="entry name" value="DUF4408 DOMAIN-CONTAINING PROTEIN"/>
    <property type="match status" value="1"/>
</dbReference>